<dbReference type="KEGG" id="lagg:B0E33_00990"/>
<proteinExistence type="predicted"/>
<dbReference type="AlphaFoldDB" id="A0A0M6XXH3"/>
<accession>A0A0M6XXH3</accession>
<protein>
    <recommendedName>
        <fullName evidence="2">DUF2059 domain-containing protein</fullName>
    </recommendedName>
</protein>
<dbReference type="EMBL" id="CXST01000001">
    <property type="protein sequence ID" value="CTQ41706.1"/>
    <property type="molecule type" value="Genomic_DNA"/>
</dbReference>
<feature type="signal peptide" evidence="1">
    <location>
        <begin position="1"/>
        <end position="29"/>
    </location>
</feature>
<feature type="domain" description="DUF2059" evidence="2">
    <location>
        <begin position="98"/>
        <end position="154"/>
    </location>
</feature>
<keyword evidence="1" id="KW-0732">Signal</keyword>
<reference evidence="4" key="1">
    <citation type="submission" date="2015-07" db="EMBL/GenBank/DDBJ databases">
        <authorList>
            <person name="Rodrigo-Torres Lidia"/>
            <person name="Arahal R.David."/>
        </authorList>
    </citation>
    <scope>NUCLEOTIDE SEQUENCE [LARGE SCALE GENOMIC DNA]</scope>
    <source>
        <strain evidence="4">CECT 4801</strain>
    </source>
</reference>
<name>A0A0M6XXH3_9HYPH</name>
<evidence type="ECO:0000313" key="4">
    <source>
        <dbReference type="Proteomes" id="UP000048926"/>
    </source>
</evidence>
<organism evidence="3 4">
    <name type="scientific">Roseibium aggregatum</name>
    <dbReference type="NCBI Taxonomy" id="187304"/>
    <lineage>
        <taxon>Bacteria</taxon>
        <taxon>Pseudomonadati</taxon>
        <taxon>Pseudomonadota</taxon>
        <taxon>Alphaproteobacteria</taxon>
        <taxon>Hyphomicrobiales</taxon>
        <taxon>Stappiaceae</taxon>
        <taxon>Roseibium</taxon>
    </lineage>
</organism>
<evidence type="ECO:0000256" key="1">
    <source>
        <dbReference type="SAM" id="SignalP"/>
    </source>
</evidence>
<evidence type="ECO:0000313" key="3">
    <source>
        <dbReference type="EMBL" id="CTQ41706.1"/>
    </source>
</evidence>
<dbReference type="STRING" id="187304.B0E33_00990"/>
<evidence type="ECO:0000259" key="2">
    <source>
        <dbReference type="Pfam" id="PF09832"/>
    </source>
</evidence>
<sequence>MKLIKSFPRAAVLGAAMMAAGFVASGAAAQDAVSESHLAAAKQVAVVTKVLEPFDDILPILAEQTRTAFIQSDPTRAEEIAEVVQNVALTLAPKRTELNNLVYKAWADAFTEEELNQLAEFYSTELGQKLTEKIPTITQYSVGAAREWQDKVSTEMVTMVQEELAKLNAAQ</sequence>
<dbReference type="InterPro" id="IPR018637">
    <property type="entry name" value="DUF2059"/>
</dbReference>
<dbReference type="Proteomes" id="UP000048926">
    <property type="component" value="Unassembled WGS sequence"/>
</dbReference>
<dbReference type="RefSeq" id="WP_031270696.1">
    <property type="nucleotide sequence ID" value="NZ_CP045617.1"/>
</dbReference>
<feature type="chain" id="PRO_5005807298" description="DUF2059 domain-containing protein" evidence="1">
    <location>
        <begin position="30"/>
        <end position="171"/>
    </location>
</feature>
<gene>
    <name evidence="3" type="ORF">LAL4801_00126</name>
</gene>
<dbReference type="Pfam" id="PF09832">
    <property type="entry name" value="DUF2059"/>
    <property type="match status" value="1"/>
</dbReference>
<keyword evidence="4" id="KW-1185">Reference proteome</keyword>